<protein>
    <submittedName>
        <fullName evidence="2">Uncharacterized protein DUF3515</fullName>
    </submittedName>
</protein>
<comment type="caution">
    <text evidence="2">The sequence shown here is derived from an EMBL/GenBank/DDBJ whole genome shotgun (WGS) entry which is preliminary data.</text>
</comment>
<evidence type="ECO:0000256" key="1">
    <source>
        <dbReference type="SAM" id="SignalP"/>
    </source>
</evidence>
<dbReference type="RefSeq" id="WP_342778128.1">
    <property type="nucleotide sequence ID" value="NZ_BAAAKX010000001.1"/>
</dbReference>
<dbReference type="Proteomes" id="UP000319514">
    <property type="component" value="Unassembled WGS sequence"/>
</dbReference>
<dbReference type="Pfam" id="PF12028">
    <property type="entry name" value="DUF3515"/>
    <property type="match status" value="1"/>
</dbReference>
<reference evidence="2 3" key="1">
    <citation type="submission" date="2019-06" db="EMBL/GenBank/DDBJ databases">
        <title>Sequencing the genomes of 1000 actinobacteria strains.</title>
        <authorList>
            <person name="Klenk H.-P."/>
        </authorList>
    </citation>
    <scope>NUCLEOTIDE SEQUENCE [LARGE SCALE GENOMIC DNA]</scope>
    <source>
        <strain evidence="2 3">DSM 18082</strain>
    </source>
</reference>
<feature type="signal peptide" evidence="1">
    <location>
        <begin position="1"/>
        <end position="22"/>
    </location>
</feature>
<dbReference type="InterPro" id="IPR021903">
    <property type="entry name" value="DUF3515"/>
</dbReference>
<evidence type="ECO:0000313" key="2">
    <source>
        <dbReference type="EMBL" id="TQL61192.1"/>
    </source>
</evidence>
<accession>A0A542ZLH1</accession>
<dbReference type="AlphaFoldDB" id="A0A542ZLH1"/>
<proteinExistence type="predicted"/>
<gene>
    <name evidence="2" type="ORF">FB474_2597</name>
</gene>
<keyword evidence="3" id="KW-1185">Reference proteome</keyword>
<feature type="chain" id="PRO_5022231975" evidence="1">
    <location>
        <begin position="23"/>
        <end position="142"/>
    </location>
</feature>
<keyword evidence="1" id="KW-0732">Signal</keyword>
<evidence type="ECO:0000313" key="3">
    <source>
        <dbReference type="Proteomes" id="UP000319514"/>
    </source>
</evidence>
<name>A0A542ZLH1_9MICO</name>
<organism evidence="2 3">
    <name type="scientific">Oryzihumus leptocrescens</name>
    <dbReference type="NCBI Taxonomy" id="297536"/>
    <lineage>
        <taxon>Bacteria</taxon>
        <taxon>Bacillati</taxon>
        <taxon>Actinomycetota</taxon>
        <taxon>Actinomycetes</taxon>
        <taxon>Micrococcales</taxon>
        <taxon>Intrasporangiaceae</taxon>
        <taxon>Oryzihumus</taxon>
    </lineage>
</organism>
<sequence>MLSALGLVLLLAACSRGVEVTAAPEASSAACRAASAKWPATVGNQKAVDTTSDSAAVHAWGDPAVIARCGVAPPGPTTDQCIDVSGVDWVAHRLSDGVRFTTFGRTPAIEVLVPSAYAPEPLLLPAFTAAAQTIPQGSHRCR</sequence>
<dbReference type="EMBL" id="VFOQ01000001">
    <property type="protein sequence ID" value="TQL61192.1"/>
    <property type="molecule type" value="Genomic_DNA"/>
</dbReference>